<dbReference type="Pfam" id="PF01312">
    <property type="entry name" value="Bac_export_2"/>
    <property type="match status" value="1"/>
</dbReference>
<comment type="function">
    <text evidence="12 13">Required for formation of the rod structure in the basal body of the flagellar apparatus. Together with FliI and FliH, may constitute the export apparatus of flagellin.</text>
</comment>
<evidence type="ECO:0000256" key="10">
    <source>
        <dbReference type="ARBA" id="ARBA00023136"/>
    </source>
</evidence>
<dbReference type="InterPro" id="IPR006136">
    <property type="entry name" value="FlhB"/>
</dbReference>
<keyword evidence="15" id="KW-0282">Flagellum</keyword>
<evidence type="ECO:0000313" key="15">
    <source>
        <dbReference type="EMBL" id="MFC5544340.1"/>
    </source>
</evidence>
<keyword evidence="6 13" id="KW-0812">Transmembrane</keyword>
<keyword evidence="11 13" id="KW-1006">Bacterial flagellum protein export</keyword>
<reference evidence="16" key="1">
    <citation type="journal article" date="2019" name="Int. J. Syst. Evol. Microbiol.">
        <title>The Global Catalogue of Microorganisms (GCM) 10K type strain sequencing project: providing services to taxonomists for standard genome sequencing and annotation.</title>
        <authorList>
            <consortium name="The Broad Institute Genomics Platform"/>
            <consortium name="The Broad Institute Genome Sequencing Center for Infectious Disease"/>
            <person name="Wu L."/>
            <person name="Ma J."/>
        </authorList>
    </citation>
    <scope>NUCLEOTIDE SEQUENCE [LARGE SCALE GENOMIC DNA]</scope>
    <source>
        <strain evidence="16">CGMCC 4.1799</strain>
    </source>
</reference>
<feature type="transmembrane region" description="Helical" evidence="13">
    <location>
        <begin position="188"/>
        <end position="213"/>
    </location>
</feature>
<dbReference type="NCBIfam" id="TIGR00328">
    <property type="entry name" value="flhB"/>
    <property type="match status" value="1"/>
</dbReference>
<gene>
    <name evidence="13 15" type="primary">flhB</name>
    <name evidence="15" type="ORF">ACFPQA_04715</name>
</gene>
<evidence type="ECO:0000256" key="1">
    <source>
        <dbReference type="ARBA" id="ARBA00004651"/>
    </source>
</evidence>
<dbReference type="PANTHER" id="PTHR30531">
    <property type="entry name" value="FLAGELLAR BIOSYNTHETIC PROTEIN FLHB"/>
    <property type="match status" value="1"/>
</dbReference>
<protein>
    <recommendedName>
        <fullName evidence="3 13">Flagellar biosynthetic protein FlhB</fullName>
    </recommendedName>
</protein>
<evidence type="ECO:0000256" key="13">
    <source>
        <dbReference type="RuleBase" id="RU364091"/>
    </source>
</evidence>
<comment type="caution">
    <text evidence="15">The sequence shown here is derived from an EMBL/GenBank/DDBJ whole genome shotgun (WGS) entry which is preliminary data.</text>
</comment>
<dbReference type="InterPro" id="IPR029025">
    <property type="entry name" value="T3SS_substrate_exporter_C"/>
</dbReference>
<feature type="region of interest" description="Disordered" evidence="14">
    <location>
        <begin position="1"/>
        <end position="31"/>
    </location>
</feature>
<evidence type="ECO:0000256" key="3">
    <source>
        <dbReference type="ARBA" id="ARBA00021622"/>
    </source>
</evidence>
<dbReference type="Gene3D" id="3.40.1690.10">
    <property type="entry name" value="secretion proteins EscU"/>
    <property type="match status" value="1"/>
</dbReference>
<keyword evidence="9 13" id="KW-1133">Transmembrane helix</keyword>
<dbReference type="InterPro" id="IPR006135">
    <property type="entry name" value="T3SS_substrate_exporter"/>
</dbReference>
<evidence type="ECO:0000256" key="14">
    <source>
        <dbReference type="SAM" id="MobiDB-lite"/>
    </source>
</evidence>
<accession>A0ABW0RL78</accession>
<evidence type="ECO:0000256" key="12">
    <source>
        <dbReference type="ARBA" id="ARBA00025078"/>
    </source>
</evidence>
<proteinExistence type="inferred from homology"/>
<keyword evidence="16" id="KW-1185">Reference proteome</keyword>
<evidence type="ECO:0000256" key="2">
    <source>
        <dbReference type="ARBA" id="ARBA00010690"/>
    </source>
</evidence>
<keyword evidence="15" id="KW-0969">Cilium</keyword>
<dbReference type="PRINTS" id="PR00950">
    <property type="entry name" value="TYPE3IMSPROT"/>
</dbReference>
<evidence type="ECO:0000313" key="16">
    <source>
        <dbReference type="Proteomes" id="UP001596055"/>
    </source>
</evidence>
<feature type="compositionally biased region" description="Basic and acidic residues" evidence="14">
    <location>
        <begin position="8"/>
        <end position="31"/>
    </location>
</feature>
<keyword evidence="10 13" id="KW-0472">Membrane</keyword>
<comment type="subcellular location">
    <subcellularLocation>
        <location evidence="1">Cell membrane</location>
        <topology evidence="1">Multi-pass membrane protein</topology>
    </subcellularLocation>
</comment>
<keyword evidence="8 13" id="KW-0653">Protein transport</keyword>
<evidence type="ECO:0000256" key="9">
    <source>
        <dbReference type="ARBA" id="ARBA00022989"/>
    </source>
</evidence>
<dbReference type="SUPFAM" id="SSF160544">
    <property type="entry name" value="EscU C-terminal domain-like"/>
    <property type="match status" value="1"/>
</dbReference>
<sequence>MAEENDNSQEKTEEATPRRLEKAREEGQTARSRELATMAVLMAGAGGLLMFGSHLGAALEAIMRDSFVLERSAIFDTRHMSVQLIASAKEAAWALAPILVLVLIAAIAGSIGIGGLLFSGKAIQPQLSRMNPIKGVGKMFSARSLVELVKAIAKVGLVLVIAILILNVRTEDLLSIAEEPAVPAMKHVLWTLGWSFFLLSAATIIIAAIDVPFQIYDHQKKLRMTKQEVKDEYKDTEGKPEVKGKIRQLQREMAQRRMMQDVPTADVVITNPTHYAVALKYDQKAMAAPVVVAKGADQIAFKIMEIARENKVEVLRTPPLTRAVYHNTEIGEEIPDGLYMAIAQVLAYVFQLRQFRKGRGPKPGMPDFPIPSDLRRDV</sequence>
<feature type="transmembrane region" description="Helical" evidence="13">
    <location>
        <begin position="91"/>
        <end position="118"/>
    </location>
</feature>
<evidence type="ECO:0000256" key="5">
    <source>
        <dbReference type="ARBA" id="ARBA00022475"/>
    </source>
</evidence>
<feature type="transmembrane region" description="Helical" evidence="13">
    <location>
        <begin position="35"/>
        <end position="59"/>
    </location>
</feature>
<keyword evidence="15" id="KW-0966">Cell projection</keyword>
<dbReference type="PANTHER" id="PTHR30531:SF12">
    <property type="entry name" value="FLAGELLAR BIOSYNTHETIC PROTEIN FLHB"/>
    <property type="match status" value="1"/>
</dbReference>
<keyword evidence="4 13" id="KW-0813">Transport</keyword>
<evidence type="ECO:0000256" key="11">
    <source>
        <dbReference type="ARBA" id="ARBA00023225"/>
    </source>
</evidence>
<feature type="transmembrane region" description="Helical" evidence="13">
    <location>
        <begin position="148"/>
        <end position="168"/>
    </location>
</feature>
<name>A0ABW0RL78_9GAMM</name>
<evidence type="ECO:0000256" key="4">
    <source>
        <dbReference type="ARBA" id="ARBA00022448"/>
    </source>
</evidence>
<dbReference type="Proteomes" id="UP001596055">
    <property type="component" value="Unassembled WGS sequence"/>
</dbReference>
<dbReference type="RefSeq" id="WP_248154785.1">
    <property type="nucleotide sequence ID" value="NZ_JAKZAJ010000001.1"/>
</dbReference>
<evidence type="ECO:0000256" key="7">
    <source>
        <dbReference type="ARBA" id="ARBA00022795"/>
    </source>
</evidence>
<evidence type="ECO:0000256" key="6">
    <source>
        <dbReference type="ARBA" id="ARBA00022692"/>
    </source>
</evidence>
<keyword evidence="5 13" id="KW-1003">Cell membrane</keyword>
<evidence type="ECO:0000256" key="8">
    <source>
        <dbReference type="ARBA" id="ARBA00022927"/>
    </source>
</evidence>
<organism evidence="15 16">
    <name type="scientific">Marinobacter koreensis</name>
    <dbReference type="NCBI Taxonomy" id="335974"/>
    <lineage>
        <taxon>Bacteria</taxon>
        <taxon>Pseudomonadati</taxon>
        <taxon>Pseudomonadota</taxon>
        <taxon>Gammaproteobacteria</taxon>
        <taxon>Pseudomonadales</taxon>
        <taxon>Marinobacteraceae</taxon>
        <taxon>Marinobacter</taxon>
    </lineage>
</organism>
<dbReference type="Gene3D" id="6.10.250.2080">
    <property type="match status" value="1"/>
</dbReference>
<keyword evidence="7 13" id="KW-1005">Bacterial flagellum biogenesis</keyword>
<comment type="similarity">
    <text evidence="2 13">Belongs to the type III secretion exporter family.</text>
</comment>
<dbReference type="EMBL" id="JBHSNL010000001">
    <property type="protein sequence ID" value="MFC5544340.1"/>
    <property type="molecule type" value="Genomic_DNA"/>
</dbReference>